<organism evidence="2">
    <name type="scientific">Tanacetum cinerariifolium</name>
    <name type="common">Dalmatian daisy</name>
    <name type="synonym">Chrysanthemum cinerariifolium</name>
    <dbReference type="NCBI Taxonomy" id="118510"/>
    <lineage>
        <taxon>Eukaryota</taxon>
        <taxon>Viridiplantae</taxon>
        <taxon>Streptophyta</taxon>
        <taxon>Embryophyta</taxon>
        <taxon>Tracheophyta</taxon>
        <taxon>Spermatophyta</taxon>
        <taxon>Magnoliopsida</taxon>
        <taxon>eudicotyledons</taxon>
        <taxon>Gunneridae</taxon>
        <taxon>Pentapetalae</taxon>
        <taxon>asterids</taxon>
        <taxon>campanulids</taxon>
        <taxon>Asterales</taxon>
        <taxon>Asteraceae</taxon>
        <taxon>Asteroideae</taxon>
        <taxon>Anthemideae</taxon>
        <taxon>Anthemidinae</taxon>
        <taxon>Tanacetum</taxon>
    </lineage>
</organism>
<comment type="caution">
    <text evidence="2">The sequence shown here is derived from an EMBL/GenBank/DDBJ whole genome shotgun (WGS) entry which is preliminary data.</text>
</comment>
<dbReference type="AlphaFoldDB" id="A0A699IQ72"/>
<sequence>QLNWSFVEPTGAGRYGYHCGDDVQDVGCQLYHCRYLSTDFIVFDIKGNLMHCTARSNIAHNFQWLKEGSIYWVKNFLVQINRHTTNVDSSSKFYMYPRSIQLMIHAQVGDLSSHTTKYFSPALTQKVFANMRRLRKGFSEVKTALFEEMLVPQQATDVVVDDVAADDVPAADVEPTPPSLHLLQHHHHLNKKLHLLHLYHHINLHNNNNHHHLHNNNNYHQLHNNNNLHNLHMMLQSQRIYSTLSDLDADKDVTLEDVADKEVDAAKDAEVEKNADVQGRLEESQAQVYHIDLEDADKVLSMQDDEPEPIELKEKRKEQLEEEASMALKRKSKSSEQQAAKKQKLDEEVEELKKHLQIVPNEEDDVYTEATPLALKIVQERFASSKPKNFSDDFMLTTLKTMFEKPNIEVQVWKNQRGIHGLAKVKSWKLLESR</sequence>
<evidence type="ECO:0000256" key="1">
    <source>
        <dbReference type="SAM" id="MobiDB-lite"/>
    </source>
</evidence>
<feature type="non-terminal residue" evidence="2">
    <location>
        <position position="1"/>
    </location>
</feature>
<feature type="region of interest" description="Disordered" evidence="1">
    <location>
        <begin position="323"/>
        <end position="345"/>
    </location>
</feature>
<accession>A0A699IQ72</accession>
<proteinExistence type="predicted"/>
<gene>
    <name evidence="2" type="ORF">Tci_556863</name>
</gene>
<protein>
    <submittedName>
        <fullName evidence="2">Uncharacterized protein</fullName>
    </submittedName>
</protein>
<reference evidence="2" key="1">
    <citation type="journal article" date="2019" name="Sci. Rep.">
        <title>Draft genome of Tanacetum cinerariifolium, the natural source of mosquito coil.</title>
        <authorList>
            <person name="Yamashiro T."/>
            <person name="Shiraishi A."/>
            <person name="Satake H."/>
            <person name="Nakayama K."/>
        </authorList>
    </citation>
    <scope>NUCLEOTIDE SEQUENCE</scope>
</reference>
<name>A0A699IQ72_TANCI</name>
<evidence type="ECO:0000313" key="2">
    <source>
        <dbReference type="EMBL" id="GEZ84890.1"/>
    </source>
</evidence>
<dbReference type="EMBL" id="BKCJ010331955">
    <property type="protein sequence ID" value="GEZ84890.1"/>
    <property type="molecule type" value="Genomic_DNA"/>
</dbReference>